<feature type="compositionally biased region" description="Basic and acidic residues" evidence="1">
    <location>
        <begin position="110"/>
        <end position="120"/>
    </location>
</feature>
<feature type="transmembrane region" description="Helical" evidence="2">
    <location>
        <begin position="12"/>
        <end position="30"/>
    </location>
</feature>
<evidence type="ECO:0000256" key="1">
    <source>
        <dbReference type="SAM" id="MobiDB-lite"/>
    </source>
</evidence>
<proteinExistence type="predicted"/>
<keyword evidence="4" id="KW-1185">Reference proteome</keyword>
<reference evidence="3" key="2">
    <citation type="submission" date="2025-08" db="UniProtKB">
        <authorList>
            <consortium name="Ensembl"/>
        </authorList>
    </citation>
    <scope>IDENTIFICATION</scope>
</reference>
<reference evidence="3" key="3">
    <citation type="submission" date="2025-09" db="UniProtKB">
        <authorList>
            <consortium name="Ensembl"/>
        </authorList>
    </citation>
    <scope>IDENTIFICATION</scope>
</reference>
<evidence type="ECO:0000313" key="3">
    <source>
        <dbReference type="Ensembl" id="ENSMODP00000046080.1"/>
    </source>
</evidence>
<dbReference type="Proteomes" id="UP000002280">
    <property type="component" value="Chromosome 1"/>
</dbReference>
<keyword evidence="2" id="KW-0812">Transmembrane</keyword>
<evidence type="ECO:0000256" key="2">
    <source>
        <dbReference type="SAM" id="Phobius"/>
    </source>
</evidence>
<feature type="compositionally biased region" description="Basic and acidic residues" evidence="1">
    <location>
        <begin position="152"/>
        <end position="168"/>
    </location>
</feature>
<dbReference type="AlphaFoldDB" id="A0A5F8GEZ9"/>
<accession>A0A5F8GEZ9</accession>
<dbReference type="Ensembl" id="ENSMODT00000052703.1">
    <property type="protein sequence ID" value="ENSMODP00000046080.1"/>
    <property type="gene ID" value="ENSMODG00000014233.4"/>
</dbReference>
<dbReference type="PANTHER" id="PTHR22444:SF1">
    <property type="entry name" value="GLUTAMATE-RICH PROTEIN 1"/>
    <property type="match status" value="1"/>
</dbReference>
<reference evidence="3 4" key="1">
    <citation type="journal article" date="2007" name="Nature">
        <title>Genome of the marsupial Monodelphis domestica reveals innovation in non-coding sequences.</title>
        <authorList>
            <person name="Mikkelsen T.S."/>
            <person name="Wakefield M.J."/>
            <person name="Aken B."/>
            <person name="Amemiya C.T."/>
            <person name="Chang J.L."/>
            <person name="Duke S."/>
            <person name="Garber M."/>
            <person name="Gentles A.J."/>
            <person name="Goodstadt L."/>
            <person name="Heger A."/>
            <person name="Jurka J."/>
            <person name="Kamal M."/>
            <person name="Mauceli E."/>
            <person name="Searle S.M."/>
            <person name="Sharpe T."/>
            <person name="Baker M.L."/>
            <person name="Batzer M.A."/>
            <person name="Benos P.V."/>
            <person name="Belov K."/>
            <person name="Clamp M."/>
            <person name="Cook A."/>
            <person name="Cuff J."/>
            <person name="Das R."/>
            <person name="Davidow L."/>
            <person name="Deakin J.E."/>
            <person name="Fazzari M.J."/>
            <person name="Glass J.L."/>
            <person name="Grabherr M."/>
            <person name="Greally J.M."/>
            <person name="Gu W."/>
            <person name="Hore T.A."/>
            <person name="Huttley G.A."/>
            <person name="Kleber M."/>
            <person name="Jirtle R.L."/>
            <person name="Koina E."/>
            <person name="Lee J.T."/>
            <person name="Mahony S."/>
            <person name="Marra M.A."/>
            <person name="Miller R.D."/>
            <person name="Nicholls R.D."/>
            <person name="Oda M."/>
            <person name="Papenfuss A.T."/>
            <person name="Parra Z.E."/>
            <person name="Pollock D.D."/>
            <person name="Ray D.A."/>
            <person name="Schein J.E."/>
            <person name="Speed T.P."/>
            <person name="Thompson K."/>
            <person name="VandeBerg J.L."/>
            <person name="Wade C.M."/>
            <person name="Walker J.A."/>
            <person name="Waters P.D."/>
            <person name="Webber C."/>
            <person name="Weidman J.R."/>
            <person name="Xie X."/>
            <person name="Zody M.C."/>
            <person name="Baldwin J."/>
            <person name="Abdouelleil A."/>
            <person name="Abdulkadir J."/>
            <person name="Abebe A."/>
            <person name="Abera B."/>
            <person name="Abreu J."/>
            <person name="Acer S.C."/>
            <person name="Aftuck L."/>
            <person name="Alexander A."/>
            <person name="An P."/>
            <person name="Anderson E."/>
            <person name="Anderson S."/>
            <person name="Arachi H."/>
            <person name="Azer M."/>
            <person name="Bachantsang P."/>
            <person name="Barry A."/>
            <person name="Bayul T."/>
            <person name="Berlin A."/>
            <person name="Bessette D."/>
            <person name="Bloom T."/>
            <person name="Bloom T."/>
            <person name="Boguslavskiy L."/>
            <person name="Bonnet C."/>
            <person name="Boukhgalter B."/>
            <person name="Bourzgui I."/>
            <person name="Brown A."/>
            <person name="Cahill P."/>
            <person name="Channer S."/>
            <person name="Cheshatsang Y."/>
            <person name="Chuda L."/>
            <person name="Citroen M."/>
            <person name="Collymore A."/>
            <person name="Cooke P."/>
            <person name="Costello M."/>
            <person name="D'Aco K."/>
            <person name="Daza R."/>
            <person name="De Haan G."/>
            <person name="DeGray S."/>
            <person name="DeMaso C."/>
            <person name="Dhargay N."/>
            <person name="Dooley K."/>
            <person name="Dooley E."/>
            <person name="Doricent M."/>
            <person name="Dorje P."/>
            <person name="Dorjee K."/>
            <person name="Dupes A."/>
            <person name="Elong R."/>
            <person name="Falk J."/>
            <person name="Farina A."/>
            <person name="Faro S."/>
            <person name="Ferguson D."/>
            <person name="Fisher S."/>
            <person name="Foley C.D."/>
            <person name="Franke A."/>
            <person name="Friedrich D."/>
            <person name="Gadbois L."/>
            <person name="Gearin G."/>
            <person name="Gearin C.R."/>
            <person name="Giannoukos G."/>
            <person name="Goode T."/>
            <person name="Graham J."/>
            <person name="Grandbois E."/>
            <person name="Grewal S."/>
            <person name="Gyaltsen K."/>
            <person name="Hafez N."/>
            <person name="Hagos B."/>
            <person name="Hall J."/>
            <person name="Henson C."/>
            <person name="Hollinger A."/>
            <person name="Honan T."/>
            <person name="Huard M.D."/>
            <person name="Hughes L."/>
            <person name="Hurhula B."/>
            <person name="Husby M.E."/>
            <person name="Kamat A."/>
            <person name="Kanga B."/>
            <person name="Kashin S."/>
            <person name="Khazanovich D."/>
            <person name="Kisner P."/>
            <person name="Lance K."/>
            <person name="Lara M."/>
            <person name="Lee W."/>
            <person name="Lennon N."/>
            <person name="Letendre F."/>
            <person name="LeVine R."/>
            <person name="Lipovsky A."/>
            <person name="Liu X."/>
            <person name="Liu J."/>
            <person name="Liu S."/>
            <person name="Lokyitsang T."/>
            <person name="Lokyitsang Y."/>
            <person name="Lubonja R."/>
            <person name="Lui A."/>
            <person name="MacDonald P."/>
            <person name="Magnisalis V."/>
            <person name="Maru K."/>
            <person name="Matthews C."/>
            <person name="McCusker W."/>
            <person name="McDonough S."/>
            <person name="Mehta T."/>
            <person name="Meldrim J."/>
            <person name="Meneus L."/>
            <person name="Mihai O."/>
            <person name="Mihalev A."/>
            <person name="Mihova T."/>
            <person name="Mittelman R."/>
            <person name="Mlenga V."/>
            <person name="Montmayeur A."/>
            <person name="Mulrain L."/>
            <person name="Navidi A."/>
            <person name="Naylor J."/>
            <person name="Negash T."/>
            <person name="Nguyen T."/>
            <person name="Nguyen N."/>
            <person name="Nicol R."/>
            <person name="Norbu C."/>
            <person name="Norbu N."/>
            <person name="Novod N."/>
            <person name="O'Neill B."/>
            <person name="Osman S."/>
            <person name="Markiewicz E."/>
            <person name="Oyono O.L."/>
            <person name="Patti C."/>
            <person name="Phunkhang P."/>
            <person name="Pierre F."/>
            <person name="Priest M."/>
            <person name="Raghuraman S."/>
            <person name="Rege F."/>
            <person name="Reyes R."/>
            <person name="Rise C."/>
            <person name="Rogov P."/>
            <person name="Ross K."/>
            <person name="Ryan E."/>
            <person name="Settipalli S."/>
            <person name="Shea T."/>
            <person name="Sherpa N."/>
            <person name="Shi L."/>
            <person name="Shih D."/>
            <person name="Sparrow T."/>
            <person name="Spaulding J."/>
            <person name="Stalker J."/>
            <person name="Stange-Thomann N."/>
            <person name="Stavropoulos S."/>
            <person name="Stone C."/>
            <person name="Strader C."/>
            <person name="Tesfaye S."/>
            <person name="Thomson T."/>
            <person name="Thoulutsang Y."/>
            <person name="Thoulutsang D."/>
            <person name="Topham K."/>
            <person name="Topping I."/>
            <person name="Tsamla T."/>
            <person name="Vassiliev H."/>
            <person name="Vo A."/>
            <person name="Wangchuk T."/>
            <person name="Wangdi T."/>
            <person name="Weiand M."/>
            <person name="Wilkinson J."/>
            <person name="Wilson A."/>
            <person name="Yadav S."/>
            <person name="Young G."/>
            <person name="Yu Q."/>
            <person name="Zembek L."/>
            <person name="Zhong D."/>
            <person name="Zimmer A."/>
            <person name="Zwirko Z."/>
            <person name="Jaffe D.B."/>
            <person name="Alvarez P."/>
            <person name="Brockman W."/>
            <person name="Butler J."/>
            <person name="Chin C."/>
            <person name="Gnerre S."/>
            <person name="MacCallum I."/>
            <person name="Graves J.A."/>
            <person name="Ponting C.P."/>
            <person name="Breen M."/>
            <person name="Samollow P.B."/>
            <person name="Lander E.S."/>
            <person name="Lindblad-Toh K."/>
        </authorList>
    </citation>
    <scope>NUCLEOTIDE SEQUENCE [LARGE SCALE GENOMIC DNA]</scope>
</reference>
<dbReference type="PANTHER" id="PTHR22444">
    <property type="entry name" value="GLUTAMATE-RICH PROTEIN 1"/>
    <property type="match status" value="1"/>
</dbReference>
<feature type="compositionally biased region" description="Polar residues" evidence="1">
    <location>
        <begin position="170"/>
        <end position="181"/>
    </location>
</feature>
<protein>
    <submittedName>
        <fullName evidence="3">Glutamate rich 1</fullName>
    </submittedName>
</protein>
<evidence type="ECO:0000313" key="4">
    <source>
        <dbReference type="Proteomes" id="UP000002280"/>
    </source>
</evidence>
<name>A0A5F8GEZ9_MONDO</name>
<dbReference type="FunCoup" id="A0A5F8GEZ9">
    <property type="interactions" value="949"/>
</dbReference>
<dbReference type="STRING" id="13616.ENSMODP00000046080"/>
<feature type="compositionally biased region" description="Basic residues" evidence="1">
    <location>
        <begin position="182"/>
        <end position="199"/>
    </location>
</feature>
<feature type="region of interest" description="Disordered" evidence="1">
    <location>
        <begin position="56"/>
        <end position="199"/>
    </location>
</feature>
<organism evidence="3 4">
    <name type="scientific">Monodelphis domestica</name>
    <name type="common">Gray short-tailed opossum</name>
    <dbReference type="NCBI Taxonomy" id="13616"/>
    <lineage>
        <taxon>Eukaryota</taxon>
        <taxon>Metazoa</taxon>
        <taxon>Chordata</taxon>
        <taxon>Craniata</taxon>
        <taxon>Vertebrata</taxon>
        <taxon>Euteleostomi</taxon>
        <taxon>Mammalia</taxon>
        <taxon>Metatheria</taxon>
        <taxon>Didelphimorphia</taxon>
        <taxon>Didelphidae</taxon>
        <taxon>Monodelphis</taxon>
    </lineage>
</organism>
<keyword evidence="2" id="KW-1133">Transmembrane helix</keyword>
<feature type="compositionally biased region" description="Polar residues" evidence="1">
    <location>
        <begin position="56"/>
        <end position="78"/>
    </location>
</feature>
<sequence>LPHTGGQCVLIIIPLLILCGPAELLFLLGLQLDPRGLQLLFIEKVLKRLYPSVASQQLQSTTETSASKSELEPTQVQPSADDENKNQPRKKVYTVSLPPDGYVPCSLDFTDNRKSEKSDSPDDTEEENPQEPSKRRIKKRKPKNILQHPHNVHVEQTKFEENESHLQEKLQPQHTDGPQISKNKKRKLKKKQQKERKRAAGLLTKATGISFTYQPESNSEGEDFKDTNEKADGILDFLQATQEIYFSDSNSKSSGSTACWETIQEILKHLEFHRISSEDIILLHQMKTLVLLQDAERLKGALELFQEECMMPSDHAKEIATLFHYWITDILPIRSRCPSANS</sequence>
<keyword evidence="2" id="KW-0472">Membrane</keyword>
<dbReference type="OMA" id="YWITEIL"/>
<dbReference type="GeneTree" id="ENSGT00390000005606"/>
<dbReference type="InterPro" id="IPR026719">
    <property type="entry name" value="ERICH1"/>
</dbReference>
<dbReference type="InParanoid" id="A0A5F8GEZ9"/>
<dbReference type="Bgee" id="ENSMODG00000014233">
    <property type="expression patterns" value="Expressed in skeleton of lower jaw and 21 other cell types or tissues"/>
</dbReference>